<feature type="domain" description="Tyr recombinase" evidence="2">
    <location>
        <begin position="6"/>
        <end position="119"/>
    </location>
</feature>
<dbReference type="InterPro" id="IPR011010">
    <property type="entry name" value="DNA_brk_join_enz"/>
</dbReference>
<accession>T1BEG8</accession>
<protein>
    <submittedName>
        <fullName evidence="3">Phage integrase family protein</fullName>
    </submittedName>
</protein>
<reference evidence="3" key="1">
    <citation type="submission" date="2013-08" db="EMBL/GenBank/DDBJ databases">
        <authorList>
            <person name="Mendez C."/>
            <person name="Richter M."/>
            <person name="Ferrer M."/>
            <person name="Sanchez J."/>
        </authorList>
    </citation>
    <scope>NUCLEOTIDE SEQUENCE</scope>
</reference>
<evidence type="ECO:0000259" key="2">
    <source>
        <dbReference type="PROSITE" id="PS51898"/>
    </source>
</evidence>
<name>T1BEG8_9ZZZZ</name>
<comment type="caution">
    <text evidence="3">The sequence shown here is derived from an EMBL/GenBank/DDBJ whole genome shotgun (WGS) entry which is preliminary data.</text>
</comment>
<evidence type="ECO:0000313" key="3">
    <source>
        <dbReference type="EMBL" id="EQD51449.1"/>
    </source>
</evidence>
<dbReference type="PROSITE" id="PS51898">
    <property type="entry name" value="TYR_RECOMBINASE"/>
    <property type="match status" value="1"/>
</dbReference>
<proteinExistence type="predicted"/>
<dbReference type="InterPro" id="IPR013762">
    <property type="entry name" value="Integrase-like_cat_sf"/>
</dbReference>
<dbReference type="Gene3D" id="1.10.443.10">
    <property type="entry name" value="Intergrase catalytic core"/>
    <property type="match status" value="1"/>
</dbReference>
<dbReference type="AlphaFoldDB" id="T1BEG8"/>
<reference evidence="3" key="2">
    <citation type="journal article" date="2014" name="ISME J.">
        <title>Microbial stratification in low pH oxic and suboxic macroscopic growths along an acid mine drainage.</title>
        <authorList>
            <person name="Mendez-Garcia C."/>
            <person name="Mesa V."/>
            <person name="Sprenger R.R."/>
            <person name="Richter M."/>
            <person name="Diez M.S."/>
            <person name="Solano J."/>
            <person name="Bargiela R."/>
            <person name="Golyshina O.V."/>
            <person name="Manteca A."/>
            <person name="Ramos J.L."/>
            <person name="Gallego J.R."/>
            <person name="Llorente I."/>
            <person name="Martins Dos Santos V.A."/>
            <person name="Jensen O.N."/>
            <person name="Pelaez A.I."/>
            <person name="Sanchez J."/>
            <person name="Ferrer M."/>
        </authorList>
    </citation>
    <scope>NUCLEOTIDE SEQUENCE</scope>
</reference>
<organism evidence="3">
    <name type="scientific">mine drainage metagenome</name>
    <dbReference type="NCBI Taxonomy" id="410659"/>
    <lineage>
        <taxon>unclassified sequences</taxon>
        <taxon>metagenomes</taxon>
        <taxon>ecological metagenomes</taxon>
    </lineage>
</organism>
<dbReference type="Pfam" id="PF00589">
    <property type="entry name" value="Phage_integrase"/>
    <property type="match status" value="1"/>
</dbReference>
<sequence>MRQPRRLPESVDPADVAAFISDLGTHRDRAIALVMVLGGLRAGEVRSLLLAHVDMGLGRVRVTGKGGRERVVPVDRSFFAETATYLQRERPEGCATPQCFVVLRGPTTGEAMTEAGLRK</sequence>
<dbReference type="SUPFAM" id="SSF56349">
    <property type="entry name" value="DNA breaking-rejoining enzymes"/>
    <property type="match status" value="1"/>
</dbReference>
<dbReference type="GO" id="GO:0003677">
    <property type="term" value="F:DNA binding"/>
    <property type="evidence" value="ECO:0007669"/>
    <property type="project" value="InterPro"/>
</dbReference>
<dbReference type="GO" id="GO:0015074">
    <property type="term" value="P:DNA integration"/>
    <property type="evidence" value="ECO:0007669"/>
    <property type="project" value="InterPro"/>
</dbReference>
<gene>
    <name evidence="3" type="ORF">B1B_11013</name>
</gene>
<keyword evidence="1" id="KW-0233">DNA recombination</keyword>
<dbReference type="EMBL" id="AUZY01007120">
    <property type="protein sequence ID" value="EQD51449.1"/>
    <property type="molecule type" value="Genomic_DNA"/>
</dbReference>
<dbReference type="CDD" id="cd00397">
    <property type="entry name" value="DNA_BRE_C"/>
    <property type="match status" value="1"/>
</dbReference>
<feature type="non-terminal residue" evidence="3">
    <location>
        <position position="119"/>
    </location>
</feature>
<dbReference type="GO" id="GO:0006310">
    <property type="term" value="P:DNA recombination"/>
    <property type="evidence" value="ECO:0007669"/>
    <property type="project" value="UniProtKB-KW"/>
</dbReference>
<evidence type="ECO:0000256" key="1">
    <source>
        <dbReference type="ARBA" id="ARBA00023172"/>
    </source>
</evidence>
<dbReference type="InterPro" id="IPR002104">
    <property type="entry name" value="Integrase_catalytic"/>
</dbReference>